<dbReference type="EMBL" id="BAAARV010000088">
    <property type="protein sequence ID" value="GAA2381230.1"/>
    <property type="molecule type" value="Genomic_DNA"/>
</dbReference>
<comment type="similarity">
    <text evidence="7">Belongs to the binding-protein-dependent transport system permease family.</text>
</comment>
<evidence type="ECO:0000256" key="7">
    <source>
        <dbReference type="RuleBase" id="RU363032"/>
    </source>
</evidence>
<feature type="transmembrane region" description="Helical" evidence="7">
    <location>
        <begin position="239"/>
        <end position="260"/>
    </location>
</feature>
<evidence type="ECO:0000313" key="9">
    <source>
        <dbReference type="EMBL" id="GAA2381230.1"/>
    </source>
</evidence>
<accession>A0ABN3HIH8</accession>
<keyword evidence="2 7" id="KW-0813">Transport</keyword>
<evidence type="ECO:0000313" key="10">
    <source>
        <dbReference type="Proteomes" id="UP001501444"/>
    </source>
</evidence>
<evidence type="ECO:0000256" key="6">
    <source>
        <dbReference type="ARBA" id="ARBA00023136"/>
    </source>
</evidence>
<reference evidence="9 10" key="1">
    <citation type="journal article" date="2019" name="Int. J. Syst. Evol. Microbiol.">
        <title>The Global Catalogue of Microorganisms (GCM) 10K type strain sequencing project: providing services to taxonomists for standard genome sequencing and annotation.</title>
        <authorList>
            <consortium name="The Broad Institute Genomics Platform"/>
            <consortium name="The Broad Institute Genome Sequencing Center for Infectious Disease"/>
            <person name="Wu L."/>
            <person name="Ma J."/>
        </authorList>
    </citation>
    <scope>NUCLEOTIDE SEQUENCE [LARGE SCALE GENOMIC DNA]</scope>
    <source>
        <strain evidence="9 10">JCM 3272</strain>
    </source>
</reference>
<dbReference type="InterPro" id="IPR010065">
    <property type="entry name" value="AA_ABC_transptr_permease_3TM"/>
</dbReference>
<keyword evidence="3" id="KW-1003">Cell membrane</keyword>
<dbReference type="PANTHER" id="PTHR30614">
    <property type="entry name" value="MEMBRANE COMPONENT OF AMINO ACID ABC TRANSPORTER"/>
    <property type="match status" value="1"/>
</dbReference>
<feature type="transmembrane region" description="Helical" evidence="7">
    <location>
        <begin position="183"/>
        <end position="204"/>
    </location>
</feature>
<keyword evidence="10" id="KW-1185">Reference proteome</keyword>
<dbReference type="NCBIfam" id="TIGR01726">
    <property type="entry name" value="HEQRo_perm_3TM"/>
    <property type="match status" value="1"/>
</dbReference>
<gene>
    <name evidence="9" type="ORF">GCM10010170_088870</name>
</gene>
<feature type="transmembrane region" description="Helical" evidence="7">
    <location>
        <begin position="104"/>
        <end position="123"/>
    </location>
</feature>
<dbReference type="Proteomes" id="UP001501444">
    <property type="component" value="Unassembled WGS sequence"/>
</dbReference>
<evidence type="ECO:0000256" key="5">
    <source>
        <dbReference type="ARBA" id="ARBA00022989"/>
    </source>
</evidence>
<dbReference type="SUPFAM" id="SSF161098">
    <property type="entry name" value="MetI-like"/>
    <property type="match status" value="1"/>
</dbReference>
<evidence type="ECO:0000256" key="2">
    <source>
        <dbReference type="ARBA" id="ARBA00022448"/>
    </source>
</evidence>
<feature type="transmembrane region" description="Helical" evidence="7">
    <location>
        <begin position="20"/>
        <end position="37"/>
    </location>
</feature>
<dbReference type="RefSeq" id="WP_344618698.1">
    <property type="nucleotide sequence ID" value="NZ_BAAARV010000088.1"/>
</dbReference>
<dbReference type="InterPro" id="IPR043429">
    <property type="entry name" value="ArtM/GltK/GlnP/TcyL/YhdX-like"/>
</dbReference>
<evidence type="ECO:0000256" key="1">
    <source>
        <dbReference type="ARBA" id="ARBA00004651"/>
    </source>
</evidence>
<proteinExistence type="inferred from homology"/>
<name>A0ABN3HIH8_9ACTN</name>
<feature type="transmembrane region" description="Helical" evidence="7">
    <location>
        <begin position="73"/>
        <end position="92"/>
    </location>
</feature>
<dbReference type="Gene3D" id="1.10.3720.10">
    <property type="entry name" value="MetI-like"/>
    <property type="match status" value="1"/>
</dbReference>
<dbReference type="PANTHER" id="PTHR30614:SF21">
    <property type="entry name" value="AMINO ACID ABC TRANSPORTER PERMEASE"/>
    <property type="match status" value="1"/>
</dbReference>
<feature type="transmembrane region" description="Helical" evidence="7">
    <location>
        <begin position="135"/>
        <end position="162"/>
    </location>
</feature>
<protein>
    <submittedName>
        <fullName evidence="9">Amino acid ABC transporter permease</fullName>
    </submittedName>
</protein>
<comment type="subcellular location">
    <subcellularLocation>
        <location evidence="1 7">Cell membrane</location>
        <topology evidence="1 7">Multi-pass membrane protein</topology>
    </subcellularLocation>
</comment>
<dbReference type="CDD" id="cd06261">
    <property type="entry name" value="TM_PBP2"/>
    <property type="match status" value="1"/>
</dbReference>
<evidence type="ECO:0000256" key="3">
    <source>
        <dbReference type="ARBA" id="ARBA00022475"/>
    </source>
</evidence>
<evidence type="ECO:0000256" key="4">
    <source>
        <dbReference type="ARBA" id="ARBA00022692"/>
    </source>
</evidence>
<dbReference type="Pfam" id="PF00528">
    <property type="entry name" value="BPD_transp_1"/>
    <property type="match status" value="1"/>
</dbReference>
<keyword evidence="6 7" id="KW-0472">Membrane</keyword>
<dbReference type="InterPro" id="IPR000515">
    <property type="entry name" value="MetI-like"/>
</dbReference>
<keyword evidence="5 7" id="KW-1133">Transmembrane helix</keyword>
<sequence>MSNVLYDMPGPKARLRNRILGGVSIVGIVALLAYIVMRFNDTGQFDSIKWQQFEYAAIQQQLVDGYLTTLRTAGTAAVLALALGALLAVARLSDHAYFRAPASFLVELFRAIPLLVLIFFAYYGPIQLGYKVGPFWPLVIGLTIYNGSVLAEIFRAGILAVAKGQAEAAYALGMRKTQVMWSILLPQAVRAMLPAIVSQLVVLLKDTALGFIIQLPELLYVGKQIGGRLPFGLPYVPSYLVVAAIYITTCGLLSWLAFWLQKRLTRGPRRKTTVATVPVLDTGAGTGSTPSA</sequence>
<keyword evidence="4 7" id="KW-0812">Transmembrane</keyword>
<evidence type="ECO:0000259" key="8">
    <source>
        <dbReference type="PROSITE" id="PS50928"/>
    </source>
</evidence>
<comment type="caution">
    <text evidence="9">The sequence shown here is derived from an EMBL/GenBank/DDBJ whole genome shotgun (WGS) entry which is preliminary data.</text>
</comment>
<feature type="domain" description="ABC transmembrane type-1" evidence="8">
    <location>
        <begin position="66"/>
        <end position="257"/>
    </location>
</feature>
<organism evidence="9 10">
    <name type="scientific">Dactylosporangium salmoneum</name>
    <dbReference type="NCBI Taxonomy" id="53361"/>
    <lineage>
        <taxon>Bacteria</taxon>
        <taxon>Bacillati</taxon>
        <taxon>Actinomycetota</taxon>
        <taxon>Actinomycetes</taxon>
        <taxon>Micromonosporales</taxon>
        <taxon>Micromonosporaceae</taxon>
        <taxon>Dactylosporangium</taxon>
    </lineage>
</organism>
<dbReference type="InterPro" id="IPR035906">
    <property type="entry name" value="MetI-like_sf"/>
</dbReference>
<dbReference type="PROSITE" id="PS50928">
    <property type="entry name" value="ABC_TM1"/>
    <property type="match status" value="1"/>
</dbReference>